<evidence type="ECO:0000313" key="5">
    <source>
        <dbReference type="Proteomes" id="UP000054226"/>
    </source>
</evidence>
<dbReference type="Proteomes" id="UP000054226">
    <property type="component" value="Unassembled WGS sequence"/>
</dbReference>
<dbReference type="AlphaFoldDB" id="M2Y9W4"/>
<name>M2Y9W4_9PSEU</name>
<dbReference type="Pfam" id="PF00109">
    <property type="entry name" value="ketoacyl-synt"/>
    <property type="match status" value="1"/>
</dbReference>
<protein>
    <submittedName>
        <fullName evidence="4">Polyketide synthase</fullName>
    </submittedName>
</protein>
<keyword evidence="2" id="KW-0597">Phosphoprotein</keyword>
<dbReference type="Gene3D" id="3.40.47.10">
    <property type="match status" value="1"/>
</dbReference>
<dbReference type="EMBL" id="AOHO01000078">
    <property type="protein sequence ID" value="EME51687.1"/>
    <property type="molecule type" value="Genomic_DNA"/>
</dbReference>
<dbReference type="InterPro" id="IPR014030">
    <property type="entry name" value="Ketoacyl_synth_N"/>
</dbReference>
<dbReference type="SUPFAM" id="SSF53901">
    <property type="entry name" value="Thiolase-like"/>
    <property type="match status" value="1"/>
</dbReference>
<dbReference type="InterPro" id="IPR050091">
    <property type="entry name" value="PKS_NRPS_Biosynth_Enz"/>
</dbReference>
<gene>
    <name evidence="4" type="ORF">H074_35919</name>
</gene>
<keyword evidence="1" id="KW-0596">Phosphopantetheine</keyword>
<dbReference type="GO" id="GO:0004312">
    <property type="term" value="F:fatty acid synthase activity"/>
    <property type="evidence" value="ECO:0007669"/>
    <property type="project" value="TreeGrafter"/>
</dbReference>
<evidence type="ECO:0000256" key="1">
    <source>
        <dbReference type="ARBA" id="ARBA00022450"/>
    </source>
</evidence>
<feature type="domain" description="Beta-ketoacyl synthase-like N-terminal" evidence="3">
    <location>
        <begin position="9"/>
        <end position="108"/>
    </location>
</feature>
<keyword evidence="5" id="KW-1185">Reference proteome</keyword>
<dbReference type="GO" id="GO:0006633">
    <property type="term" value="P:fatty acid biosynthetic process"/>
    <property type="evidence" value="ECO:0007669"/>
    <property type="project" value="TreeGrafter"/>
</dbReference>
<dbReference type="PATRIC" id="fig|1284240.4.peg.7334"/>
<sequence>MVDTVESAAVALVGVAFEFPGCDDWESLTELLRAGRDVMRQIPDARAESTGVARSTGERDAGWIDDITGFGYRYFGLSRAEAELIDPRQRRMLQHAVRAIGDAGYAPAE</sequence>
<organism evidence="4 5">
    <name type="scientific">Amycolatopsis decaplanina DSM 44594</name>
    <dbReference type="NCBI Taxonomy" id="1284240"/>
    <lineage>
        <taxon>Bacteria</taxon>
        <taxon>Bacillati</taxon>
        <taxon>Actinomycetota</taxon>
        <taxon>Actinomycetes</taxon>
        <taxon>Pseudonocardiales</taxon>
        <taxon>Pseudonocardiaceae</taxon>
        <taxon>Amycolatopsis</taxon>
    </lineage>
</organism>
<reference evidence="4 5" key="1">
    <citation type="journal article" date="2013" name="Genome Announc.">
        <title>Draft Genome Sequence of Amycolatopsis decaplanina Strain DSM 44594T.</title>
        <authorList>
            <person name="Kaur N."/>
            <person name="Kumar S."/>
            <person name="Bala M."/>
            <person name="Raghava G.P."/>
            <person name="Mayilraj S."/>
        </authorList>
    </citation>
    <scope>NUCLEOTIDE SEQUENCE [LARGE SCALE GENOMIC DNA]</scope>
    <source>
        <strain evidence="4 5">DSM 44594</strain>
    </source>
</reference>
<evidence type="ECO:0000259" key="3">
    <source>
        <dbReference type="Pfam" id="PF00109"/>
    </source>
</evidence>
<comment type="caution">
    <text evidence="4">The sequence shown here is derived from an EMBL/GenBank/DDBJ whole genome shotgun (WGS) entry which is preliminary data.</text>
</comment>
<evidence type="ECO:0000313" key="4">
    <source>
        <dbReference type="EMBL" id="EME51687.1"/>
    </source>
</evidence>
<dbReference type="PANTHER" id="PTHR43775">
    <property type="entry name" value="FATTY ACID SYNTHASE"/>
    <property type="match status" value="1"/>
</dbReference>
<evidence type="ECO:0000256" key="2">
    <source>
        <dbReference type="ARBA" id="ARBA00022553"/>
    </source>
</evidence>
<proteinExistence type="predicted"/>
<accession>M2Y9W4</accession>
<dbReference type="PANTHER" id="PTHR43775:SF37">
    <property type="entry name" value="SI:DKEY-61P9.11"/>
    <property type="match status" value="1"/>
</dbReference>
<dbReference type="InterPro" id="IPR016039">
    <property type="entry name" value="Thiolase-like"/>
</dbReference>